<accession>A0AAD4MMS4</accession>
<organism evidence="1 2">
    <name type="scientific">Ditylenchus destructor</name>
    <dbReference type="NCBI Taxonomy" id="166010"/>
    <lineage>
        <taxon>Eukaryota</taxon>
        <taxon>Metazoa</taxon>
        <taxon>Ecdysozoa</taxon>
        <taxon>Nematoda</taxon>
        <taxon>Chromadorea</taxon>
        <taxon>Rhabditida</taxon>
        <taxon>Tylenchina</taxon>
        <taxon>Tylenchomorpha</taxon>
        <taxon>Sphaerularioidea</taxon>
        <taxon>Anguinidae</taxon>
        <taxon>Anguininae</taxon>
        <taxon>Ditylenchus</taxon>
    </lineage>
</organism>
<dbReference type="AlphaFoldDB" id="A0AAD4MMS4"/>
<reference evidence="1" key="1">
    <citation type="submission" date="2022-01" db="EMBL/GenBank/DDBJ databases">
        <title>Genome Sequence Resource for Two Populations of Ditylenchus destructor, the Migratory Endoparasitic Phytonematode.</title>
        <authorList>
            <person name="Zhang H."/>
            <person name="Lin R."/>
            <person name="Xie B."/>
        </authorList>
    </citation>
    <scope>NUCLEOTIDE SEQUENCE</scope>
    <source>
        <strain evidence="1">BazhouSP</strain>
    </source>
</reference>
<evidence type="ECO:0000313" key="1">
    <source>
        <dbReference type="EMBL" id="KAI1699654.1"/>
    </source>
</evidence>
<protein>
    <submittedName>
        <fullName evidence="1">Uncharacterized protein</fullName>
    </submittedName>
</protein>
<name>A0AAD4MMS4_9BILA</name>
<comment type="caution">
    <text evidence="1">The sequence shown here is derived from an EMBL/GenBank/DDBJ whole genome shotgun (WGS) entry which is preliminary data.</text>
</comment>
<dbReference type="EMBL" id="JAKKPZ010000172">
    <property type="protein sequence ID" value="KAI1699654.1"/>
    <property type="molecule type" value="Genomic_DNA"/>
</dbReference>
<sequence length="132" mass="14524">MAAESRYPANALASSSAVQNILVTPALLLLLLMAFTNFASAKAQLSSRIITQNERTAESPTNVAKSCTAAFECWRSEPVLEDGMPMELINRLNKRLAIGSARQTRGAKCRCRTGQCMFYDIAERGFLPCQEF</sequence>
<proteinExistence type="predicted"/>
<gene>
    <name evidence="1" type="ORF">DdX_17199</name>
</gene>
<dbReference type="Proteomes" id="UP001201812">
    <property type="component" value="Unassembled WGS sequence"/>
</dbReference>
<evidence type="ECO:0000313" key="2">
    <source>
        <dbReference type="Proteomes" id="UP001201812"/>
    </source>
</evidence>
<keyword evidence="2" id="KW-1185">Reference proteome</keyword>